<evidence type="ECO:0000256" key="7">
    <source>
        <dbReference type="ARBA" id="ARBA00022989"/>
    </source>
</evidence>
<sequence>MMDVEDVLNDVVSMDDLKKFENEYHKQLATGTVSQETKFHYAWCLVRSNYPADIRKGLILMEQLIKHEANDDDAKRNYLYYLALGNSRIKEYSTALQFIKAFLHMQPENMQAQNLLNTIQKKMEADAHKGMAVAGGLALGISAIVGIGFALAKSMKK</sequence>
<evidence type="ECO:0000256" key="2">
    <source>
        <dbReference type="ARBA" id="ARBA00004572"/>
    </source>
</evidence>
<dbReference type="GO" id="GO:0005741">
    <property type="term" value="C:mitochondrial outer membrane"/>
    <property type="evidence" value="ECO:0007669"/>
    <property type="project" value="UniProtKB-SubCell"/>
</dbReference>
<dbReference type="InterPro" id="IPR016543">
    <property type="entry name" value="Fis1"/>
</dbReference>
<comment type="similarity">
    <text evidence="3 11">Belongs to the FIS1 family.</text>
</comment>
<dbReference type="PANTHER" id="PTHR13247">
    <property type="entry name" value="TETRATRICOPEPTIDE REPEAT PROTEIN 11 TPR REPEAT PROTEIN 11"/>
    <property type="match status" value="1"/>
</dbReference>
<comment type="domain">
    <text evidence="11">The C-terminus is required for mitochondrial localization, while the N-terminus is necessary for mitochondrial fission.</text>
</comment>
<dbReference type="EMBL" id="GGMS01018020">
    <property type="protein sequence ID" value="MBY87223.1"/>
    <property type="molecule type" value="Transcribed_RNA"/>
</dbReference>
<evidence type="ECO:0000313" key="16">
    <source>
        <dbReference type="RefSeq" id="XP_025423726.1"/>
    </source>
</evidence>
<evidence type="ECO:0000256" key="5">
    <source>
        <dbReference type="ARBA" id="ARBA00022703"/>
    </source>
</evidence>
<evidence type="ECO:0000256" key="11">
    <source>
        <dbReference type="PIRNR" id="PIRNR008835"/>
    </source>
</evidence>
<dbReference type="Pfam" id="PF14852">
    <property type="entry name" value="Fis1_TPR_N"/>
    <property type="match status" value="1"/>
</dbReference>
<dbReference type="InterPro" id="IPR028061">
    <property type="entry name" value="Fis1_TPR_C"/>
</dbReference>
<keyword evidence="7 12" id="KW-1133">Transmembrane helix</keyword>
<protein>
    <recommendedName>
        <fullName evidence="11">Mitochondrial fission 1 protein</fullName>
    </recommendedName>
</protein>
<organism evidence="13">
    <name type="scientific">Sipha flava</name>
    <name type="common">yellow sugarcane aphid</name>
    <dbReference type="NCBI Taxonomy" id="143950"/>
    <lineage>
        <taxon>Eukaryota</taxon>
        <taxon>Metazoa</taxon>
        <taxon>Ecdysozoa</taxon>
        <taxon>Arthropoda</taxon>
        <taxon>Hexapoda</taxon>
        <taxon>Insecta</taxon>
        <taxon>Pterygota</taxon>
        <taxon>Neoptera</taxon>
        <taxon>Paraneoptera</taxon>
        <taxon>Hemiptera</taxon>
        <taxon>Sternorrhyncha</taxon>
        <taxon>Aphidomorpha</taxon>
        <taxon>Aphidoidea</taxon>
        <taxon>Aphididae</taxon>
        <taxon>Sipha</taxon>
    </lineage>
</organism>
<evidence type="ECO:0000313" key="13">
    <source>
        <dbReference type="EMBL" id="MBY87223.1"/>
    </source>
</evidence>
<dbReference type="FunFam" id="1.25.40.10:FF:000147">
    <property type="entry name" value="Mitochondrial fission 1 protein"/>
    <property type="match status" value="1"/>
</dbReference>
<dbReference type="GO" id="GO:0043653">
    <property type="term" value="P:mitochondrial fragmentation involved in apoptotic process"/>
    <property type="evidence" value="ECO:0007669"/>
    <property type="project" value="TreeGrafter"/>
</dbReference>
<evidence type="ECO:0000256" key="10">
    <source>
        <dbReference type="ARBA" id="ARBA00023140"/>
    </source>
</evidence>
<comment type="subcellular location">
    <subcellularLocation>
        <location evidence="2">Mitochondrion outer membrane</location>
        <topology evidence="2">Single-pass membrane protein</topology>
    </subcellularLocation>
    <subcellularLocation>
        <location evidence="1">Peroxisome membrane</location>
        <topology evidence="1">Single-pass membrane protein</topology>
    </subcellularLocation>
</comment>
<evidence type="ECO:0000256" key="12">
    <source>
        <dbReference type="SAM" id="Phobius"/>
    </source>
</evidence>
<evidence type="ECO:0000313" key="14">
    <source>
        <dbReference type="Proteomes" id="UP000694846"/>
    </source>
</evidence>
<keyword evidence="14" id="KW-1185">Reference proteome</keyword>
<keyword evidence="10" id="KW-0576">Peroxisome</keyword>
<dbReference type="InterPro" id="IPR033745">
    <property type="entry name" value="Fis1_cytosol"/>
</dbReference>
<evidence type="ECO:0000256" key="4">
    <source>
        <dbReference type="ARBA" id="ARBA00022692"/>
    </source>
</evidence>
<dbReference type="Pfam" id="PF14853">
    <property type="entry name" value="Fis1_TPR_C"/>
    <property type="match status" value="1"/>
</dbReference>
<dbReference type="GO" id="GO:0016559">
    <property type="term" value="P:peroxisome fission"/>
    <property type="evidence" value="ECO:0007669"/>
    <property type="project" value="TreeGrafter"/>
</dbReference>
<dbReference type="Gene3D" id="1.25.40.10">
    <property type="entry name" value="Tetratricopeptide repeat domain"/>
    <property type="match status" value="1"/>
</dbReference>
<accession>A0A2S2RB61</accession>
<evidence type="ECO:0000256" key="9">
    <source>
        <dbReference type="ARBA" id="ARBA00023136"/>
    </source>
</evidence>
<reference evidence="15 16" key="2">
    <citation type="submission" date="2025-04" db="UniProtKB">
        <authorList>
            <consortium name="RefSeq"/>
        </authorList>
    </citation>
    <scope>IDENTIFICATION</scope>
    <source>
        <tissue evidence="15 16">Whole body</tissue>
    </source>
</reference>
<dbReference type="InterPro" id="IPR011990">
    <property type="entry name" value="TPR-like_helical_dom_sf"/>
</dbReference>
<dbReference type="GO" id="GO:0000422">
    <property type="term" value="P:autophagy of mitochondrion"/>
    <property type="evidence" value="ECO:0007669"/>
    <property type="project" value="TreeGrafter"/>
</dbReference>
<comment type="function">
    <text evidence="11">Involved in the fragmentation of the mitochondrial network and its perinuclear clustering.</text>
</comment>
<dbReference type="PANTHER" id="PTHR13247:SF0">
    <property type="entry name" value="MITOCHONDRIAL FISSION 1 PROTEIN"/>
    <property type="match status" value="1"/>
</dbReference>
<dbReference type="OrthoDB" id="421154at2759"/>
<dbReference type="GO" id="GO:0000266">
    <property type="term" value="P:mitochondrial fission"/>
    <property type="evidence" value="ECO:0007669"/>
    <property type="project" value="UniProtKB-UniRule"/>
</dbReference>
<name>A0A2S2RB61_9HEMI</name>
<dbReference type="SUPFAM" id="SSF48452">
    <property type="entry name" value="TPR-like"/>
    <property type="match status" value="1"/>
</dbReference>
<keyword evidence="8 11" id="KW-0496">Mitochondrion</keyword>
<dbReference type="CDD" id="cd12212">
    <property type="entry name" value="Fis1"/>
    <property type="match status" value="1"/>
</dbReference>
<keyword evidence="6 11" id="KW-1000">Mitochondrion outer membrane</keyword>
<dbReference type="Proteomes" id="UP000694846">
    <property type="component" value="Unplaced"/>
</dbReference>
<keyword evidence="5" id="KW-0053">Apoptosis</keyword>
<dbReference type="RefSeq" id="XP_025423725.1">
    <property type="nucleotide sequence ID" value="XM_025567940.1"/>
</dbReference>
<proteinExistence type="inferred from homology"/>
<dbReference type="RefSeq" id="XP_025423726.1">
    <property type="nucleotide sequence ID" value="XM_025567941.1"/>
</dbReference>
<evidence type="ECO:0000256" key="6">
    <source>
        <dbReference type="ARBA" id="ARBA00022787"/>
    </source>
</evidence>
<feature type="transmembrane region" description="Helical" evidence="12">
    <location>
        <begin position="130"/>
        <end position="152"/>
    </location>
</feature>
<dbReference type="InterPro" id="IPR028058">
    <property type="entry name" value="Fis1_TPR_N"/>
</dbReference>
<evidence type="ECO:0000256" key="1">
    <source>
        <dbReference type="ARBA" id="ARBA00004549"/>
    </source>
</evidence>
<evidence type="ECO:0000313" key="15">
    <source>
        <dbReference type="RefSeq" id="XP_025423725.1"/>
    </source>
</evidence>
<evidence type="ECO:0000256" key="3">
    <source>
        <dbReference type="ARBA" id="ARBA00008937"/>
    </source>
</evidence>
<keyword evidence="4 12" id="KW-0812">Transmembrane</keyword>
<keyword evidence="9 11" id="KW-0472">Membrane</keyword>
<reference evidence="13" key="1">
    <citation type="submission" date="2018-04" db="EMBL/GenBank/DDBJ databases">
        <title>Transcriptome assembly of Sipha flava.</title>
        <authorList>
            <person name="Scully E.D."/>
            <person name="Geib S.M."/>
            <person name="Palmer N.A."/>
            <person name="Koch K."/>
            <person name="Bradshaw J."/>
            <person name="Heng-Moss T."/>
            <person name="Sarath G."/>
        </authorList>
    </citation>
    <scope>NUCLEOTIDE SEQUENCE</scope>
</reference>
<dbReference type="AlphaFoldDB" id="A0A2S2RB61"/>
<dbReference type="GO" id="GO:0005778">
    <property type="term" value="C:peroxisomal membrane"/>
    <property type="evidence" value="ECO:0007669"/>
    <property type="project" value="UniProtKB-SubCell"/>
</dbReference>
<dbReference type="PIRSF" id="PIRSF008835">
    <property type="entry name" value="TPR_repeat_11_Fis1"/>
    <property type="match status" value="1"/>
</dbReference>
<evidence type="ECO:0000256" key="8">
    <source>
        <dbReference type="ARBA" id="ARBA00023128"/>
    </source>
</evidence>
<gene>
    <name evidence="13" type="primary">Fis1</name>
    <name evidence="15 16" type="synonym">LOC112693054</name>
    <name evidence="13" type="ORF">g.14829</name>
</gene>